<dbReference type="PRINTS" id="PR00723">
    <property type="entry name" value="SUBTILISIN"/>
</dbReference>
<dbReference type="PANTHER" id="PTHR43399">
    <property type="entry name" value="SUBTILISIN-RELATED"/>
    <property type="match status" value="1"/>
</dbReference>
<dbReference type="PROSITE" id="PS51892">
    <property type="entry name" value="SUBTILASE"/>
    <property type="match status" value="1"/>
</dbReference>
<proteinExistence type="inferred from homology"/>
<keyword evidence="4 5" id="KW-0720">Serine protease</keyword>
<evidence type="ECO:0000313" key="9">
    <source>
        <dbReference type="EMBL" id="SIT81216.1"/>
    </source>
</evidence>
<dbReference type="InterPro" id="IPR051048">
    <property type="entry name" value="Peptidase_S8/S53_subtilisin"/>
</dbReference>
<evidence type="ECO:0000256" key="5">
    <source>
        <dbReference type="PROSITE-ProRule" id="PRU01240"/>
    </source>
</evidence>
<gene>
    <name evidence="9" type="ORF">SAMN05444128_0950</name>
</gene>
<dbReference type="STRING" id="1317125.SAMN05444128_0950"/>
<dbReference type="InterPro" id="IPR015500">
    <property type="entry name" value="Peptidase_S8_subtilisin-rel"/>
</dbReference>
<dbReference type="NCBIfam" id="TIGR04183">
    <property type="entry name" value="Por_Secre_tail"/>
    <property type="match status" value="1"/>
</dbReference>
<dbReference type="InterPro" id="IPR036852">
    <property type="entry name" value="Peptidase_S8/S53_dom_sf"/>
</dbReference>
<dbReference type="Gene3D" id="3.40.50.200">
    <property type="entry name" value="Peptidase S8/S53 domain"/>
    <property type="match status" value="1"/>
</dbReference>
<feature type="active site" description="Charge relay system" evidence="5">
    <location>
        <position position="183"/>
    </location>
</feature>
<dbReference type="GO" id="GO:0006508">
    <property type="term" value="P:proteolysis"/>
    <property type="evidence" value="ECO:0007669"/>
    <property type="project" value="UniProtKB-KW"/>
</dbReference>
<evidence type="ECO:0000313" key="10">
    <source>
        <dbReference type="Proteomes" id="UP000187181"/>
    </source>
</evidence>
<keyword evidence="6" id="KW-0732">Signal</keyword>
<keyword evidence="10" id="KW-1185">Reference proteome</keyword>
<feature type="domain" description="Secretion system C-terminal sorting" evidence="8">
    <location>
        <begin position="470"/>
        <end position="540"/>
    </location>
</feature>
<dbReference type="Pfam" id="PF18962">
    <property type="entry name" value="Por_Secre_tail"/>
    <property type="match status" value="1"/>
</dbReference>
<dbReference type="PANTHER" id="PTHR43399:SF4">
    <property type="entry name" value="CELL WALL-ASSOCIATED PROTEASE"/>
    <property type="match status" value="1"/>
</dbReference>
<dbReference type="EMBL" id="FTPP01000001">
    <property type="protein sequence ID" value="SIT81216.1"/>
    <property type="molecule type" value="Genomic_DNA"/>
</dbReference>
<evidence type="ECO:0000256" key="1">
    <source>
        <dbReference type="ARBA" id="ARBA00011073"/>
    </source>
</evidence>
<evidence type="ECO:0000259" key="7">
    <source>
        <dbReference type="Pfam" id="PF00082"/>
    </source>
</evidence>
<dbReference type="InterPro" id="IPR023828">
    <property type="entry name" value="Peptidase_S8_Ser-AS"/>
</dbReference>
<keyword evidence="3 5" id="KW-0378">Hydrolase</keyword>
<name>A0A1R3WTC2_9BACT</name>
<feature type="active site" description="Charge relay system" evidence="5">
    <location>
        <position position="223"/>
    </location>
</feature>
<evidence type="ECO:0000259" key="8">
    <source>
        <dbReference type="Pfam" id="PF18962"/>
    </source>
</evidence>
<dbReference type="InterPro" id="IPR026444">
    <property type="entry name" value="Secre_tail"/>
</dbReference>
<protein>
    <submittedName>
        <fullName evidence="9">Por secretion system C-terminal sorting domain-containing protein</fullName>
    </submittedName>
</protein>
<dbReference type="Pfam" id="PF00082">
    <property type="entry name" value="Peptidase_S8"/>
    <property type="match status" value="1"/>
</dbReference>
<feature type="domain" description="Peptidase S8/S53" evidence="7">
    <location>
        <begin position="174"/>
        <end position="447"/>
    </location>
</feature>
<reference evidence="10" key="1">
    <citation type="submission" date="2017-01" db="EMBL/GenBank/DDBJ databases">
        <authorList>
            <person name="Varghese N."/>
            <person name="Submissions S."/>
        </authorList>
    </citation>
    <scope>NUCLEOTIDE SEQUENCE [LARGE SCALE GENOMIC DNA]</scope>
    <source>
        <strain evidence="10">LP100</strain>
    </source>
</reference>
<keyword evidence="2 5" id="KW-0645">Protease</keyword>
<dbReference type="InterPro" id="IPR017317">
    <property type="entry name" value="Pept_S8_subtilisin_bacteroid-2"/>
</dbReference>
<dbReference type="PIRSF" id="PIRSF037903">
    <property type="entry name" value="Subtilisin_rel_GFO_2223"/>
    <property type="match status" value="1"/>
</dbReference>
<dbReference type="SUPFAM" id="SSF52743">
    <property type="entry name" value="Subtilisin-like"/>
    <property type="match status" value="1"/>
</dbReference>
<dbReference type="PROSITE" id="PS00138">
    <property type="entry name" value="SUBTILASE_SER"/>
    <property type="match status" value="1"/>
</dbReference>
<sequence length="546" mass="59070">MRSLTLLTYFLLIALFAKAQGSGGPEQKHLIYFTDKKDSPYTLEQPALYLSAKALERRNKQGIALSVRDLPVNPSYVSGLKAKGAKVLYTSRWFNAAVVQCPPEKLAELQSLAFIKGTQQLNRLPASPTGKKGTQSNDSLKLAKASFDPSYFGPSFHQSNMLGIPELHAAGFQGEGMTIAVFDAGFPGVNSVNAFAHLFQNGQLKGTYDFVGNKKDVYGHSQHGTSVLSTMAAYEPGRIVGTAPKADYYLLRTEDAATEHNIEEVNWLLAAEFADSVGVDVINSSLGYTLFDAPSYSYTYSELNGNTTIITRAADLAAATGMLVVTSAGNEGNKAWRYISAPADADSVLAVGAVDSLAVHALFSSVGPTADQRLKPDVVAMGQQVFVLSSSGNLGRSSGTSFSGPIMAGMVACIWQARPKLTNMELLQLIRQMGSNYNNPNNTIGYGIPTYRRLVTGLEDELTTGISITNPVSEDPIVLRMDENWQRENALARLYDASGKLVHTQLLRANQAVHTLNIKSSRLKKGIYLCQVSSASRNATLRFVRL</sequence>
<dbReference type="CDD" id="cd07493">
    <property type="entry name" value="Peptidases_S8_9"/>
    <property type="match status" value="1"/>
</dbReference>
<dbReference type="GO" id="GO:0004252">
    <property type="term" value="F:serine-type endopeptidase activity"/>
    <property type="evidence" value="ECO:0007669"/>
    <property type="project" value="UniProtKB-UniRule"/>
</dbReference>
<organism evidence="9 10">
    <name type="scientific">Pontibacter indicus</name>
    <dbReference type="NCBI Taxonomy" id="1317125"/>
    <lineage>
        <taxon>Bacteria</taxon>
        <taxon>Pseudomonadati</taxon>
        <taxon>Bacteroidota</taxon>
        <taxon>Cytophagia</taxon>
        <taxon>Cytophagales</taxon>
        <taxon>Hymenobacteraceae</taxon>
        <taxon>Pontibacter</taxon>
    </lineage>
</organism>
<evidence type="ECO:0000256" key="4">
    <source>
        <dbReference type="ARBA" id="ARBA00022825"/>
    </source>
</evidence>
<feature type="chain" id="PRO_5012187504" evidence="6">
    <location>
        <begin position="20"/>
        <end position="546"/>
    </location>
</feature>
<dbReference type="Proteomes" id="UP000187181">
    <property type="component" value="Unassembled WGS sequence"/>
</dbReference>
<evidence type="ECO:0000256" key="2">
    <source>
        <dbReference type="ARBA" id="ARBA00022670"/>
    </source>
</evidence>
<dbReference type="AlphaFoldDB" id="A0A1R3WTC2"/>
<dbReference type="OrthoDB" id="9792152at2"/>
<feature type="signal peptide" evidence="6">
    <location>
        <begin position="1"/>
        <end position="19"/>
    </location>
</feature>
<dbReference type="InterPro" id="IPR000209">
    <property type="entry name" value="Peptidase_S8/S53_dom"/>
</dbReference>
<evidence type="ECO:0000256" key="6">
    <source>
        <dbReference type="SAM" id="SignalP"/>
    </source>
</evidence>
<evidence type="ECO:0000256" key="3">
    <source>
        <dbReference type="ARBA" id="ARBA00022801"/>
    </source>
</evidence>
<dbReference type="RefSeq" id="WP_076666313.1">
    <property type="nucleotide sequence ID" value="NZ_FTPP01000001.1"/>
</dbReference>
<comment type="similarity">
    <text evidence="1 5">Belongs to the peptidase S8 family.</text>
</comment>
<accession>A0A1R3WTC2</accession>
<feature type="active site" description="Charge relay system" evidence="5">
    <location>
        <position position="401"/>
    </location>
</feature>